<proteinExistence type="predicted"/>
<dbReference type="Gene3D" id="3.30.1330.40">
    <property type="entry name" value="RutC-like"/>
    <property type="match status" value="1"/>
</dbReference>
<evidence type="ECO:0000313" key="1">
    <source>
        <dbReference type="EMBL" id="BAA10688.1"/>
    </source>
</evidence>
<dbReference type="GO" id="GO:0006402">
    <property type="term" value="P:mRNA catabolic process"/>
    <property type="evidence" value="ECO:0000318"/>
    <property type="project" value="GO_Central"/>
</dbReference>
<dbReference type="IntAct" id="Q55925">
    <property type="interactions" value="1"/>
</dbReference>
<dbReference type="CDD" id="cd06152">
    <property type="entry name" value="YjgF_YER057c_UK114_like_4"/>
    <property type="match status" value="1"/>
</dbReference>
<dbReference type="PhylomeDB" id="Q55925"/>
<dbReference type="eggNOG" id="COG0251">
    <property type="taxonomic scope" value="Bacteria"/>
</dbReference>
<name>Q55925_SYNY3</name>
<dbReference type="PANTHER" id="PTHR11803">
    <property type="entry name" value="2-IMINOBUTANOATE/2-IMINOPROPANOATE DEAMINASE RIDA"/>
    <property type="match status" value="1"/>
</dbReference>
<dbReference type="GO" id="GO:0017148">
    <property type="term" value="P:negative regulation of translation"/>
    <property type="evidence" value="ECO:0000318"/>
    <property type="project" value="GO_Central"/>
</dbReference>
<reference evidence="1 2" key="1">
    <citation type="journal article" date="1995" name="DNA Res.">
        <title>Sequence analysis of the genome of the unicellular cyanobacterium Synechocystis sp. strain PCC6803. I. Sequence features in the 1 Mb region from map positions 64% to 92% of the genome.</title>
        <authorList>
            <person name="Kaneko T."/>
            <person name="Tanaka A."/>
            <person name="Sato S."/>
            <person name="Kotani H."/>
            <person name="Sazuka T."/>
            <person name="Miyajima N."/>
            <person name="Sugiura M."/>
            <person name="Tabata S."/>
        </authorList>
    </citation>
    <scope>NUCLEOTIDE SEQUENCE [LARGE SCALE GENOMIC DNA]</scope>
    <source>
        <strain evidence="2">ATCC 27184 / PCC 6803 / Kazusa</strain>
    </source>
</reference>
<dbReference type="KEGG" id="syn:slr0318"/>
<dbReference type="PANTHER" id="PTHR11803:SF39">
    <property type="entry name" value="2-IMINOBUTANOATE_2-IMINOPROPANOATE DEAMINASE"/>
    <property type="match status" value="1"/>
</dbReference>
<dbReference type="PIR" id="S76996">
    <property type="entry name" value="S76996"/>
</dbReference>
<dbReference type="InterPro" id="IPR006175">
    <property type="entry name" value="YjgF/YER057c/UK114"/>
</dbReference>
<keyword evidence="2" id="KW-1185">Reference proteome</keyword>
<dbReference type="InterPro" id="IPR035959">
    <property type="entry name" value="RutC-like_sf"/>
</dbReference>
<evidence type="ECO:0000313" key="2">
    <source>
        <dbReference type="Proteomes" id="UP000001425"/>
    </source>
</evidence>
<dbReference type="STRING" id="1148.gene:10500192"/>
<gene>
    <name evidence="1" type="ordered locus">slr0318</name>
</gene>
<protein>
    <submittedName>
        <fullName evidence="1">Slr0318 protein</fullName>
    </submittedName>
</protein>
<reference evidence="1 2" key="2">
    <citation type="journal article" date="1996" name="DNA Res.">
        <title>Sequence analysis of the genome of the unicellular cyanobacterium Synechocystis sp. strain PCC6803. II. Sequence determination of the entire genome and assignment of potential protein-coding regions.</title>
        <authorList>
            <person name="Kaneko T."/>
            <person name="Sato S."/>
            <person name="Kotani H."/>
            <person name="Tanaka A."/>
            <person name="Asamizu E."/>
            <person name="Nakamura Y."/>
            <person name="Miyajima N."/>
            <person name="Hirosawa M."/>
            <person name="Sugiura M."/>
            <person name="Sasamoto S."/>
            <person name="Kimura T."/>
            <person name="Hosouchi T."/>
            <person name="Matsuno A."/>
            <person name="Muraki A."/>
            <person name="Nakazaki N."/>
            <person name="Naruo K."/>
            <person name="Okumura S."/>
            <person name="Shimpo S."/>
            <person name="Takeuchi C."/>
            <person name="Wada T."/>
            <person name="Watanabe A."/>
            <person name="Yamada M."/>
            <person name="Yasuda M."/>
            <person name="Tabata S."/>
        </authorList>
    </citation>
    <scope>NUCLEOTIDE SEQUENCE [LARGE SCALE GENOMIC DNA]</scope>
    <source>
        <strain evidence="2">ATCC 27184 / PCC 6803 / Kazusa</strain>
    </source>
</reference>
<dbReference type="PaxDb" id="1148-1001808"/>
<dbReference type="GO" id="GO:0019239">
    <property type="term" value="F:deaminase activity"/>
    <property type="evidence" value="ECO:0000318"/>
    <property type="project" value="GO_Central"/>
</dbReference>
<dbReference type="SUPFAM" id="SSF55298">
    <property type="entry name" value="YjgF-like"/>
    <property type="match status" value="1"/>
</dbReference>
<dbReference type="EnsemblBacteria" id="BAA10688">
    <property type="protein sequence ID" value="BAA10688"/>
    <property type="gene ID" value="BAA10688"/>
</dbReference>
<sequence length="203" mass="23138">MKNKMKQDSWRSRRAYGSGGHWLLQLQGRRRKALRCKQKMRLLHPLVSRPSAKPKDLEAPIDHRTEQRKTMNKPEFFVTPGYGEYMLNELHYSQAVKIGDRVETSGQGGWDDNLQIPELLADEIAQAFQNIERTLAAAGAGWEHVVHVNSYHVGGLPPEVNDVMVRLYRHYMPNHAPIWTQVGVAALGLPTMRIEIRVTAIVP</sequence>
<dbReference type="AlphaFoldDB" id="Q55925"/>
<dbReference type="Pfam" id="PF01042">
    <property type="entry name" value="Ribonuc_L-PSP"/>
    <property type="match status" value="1"/>
</dbReference>
<dbReference type="InParanoid" id="Q55925"/>
<accession>Q55925</accession>
<dbReference type="GO" id="GO:0005739">
    <property type="term" value="C:mitochondrion"/>
    <property type="evidence" value="ECO:0000318"/>
    <property type="project" value="GO_Central"/>
</dbReference>
<dbReference type="GO" id="GO:0005829">
    <property type="term" value="C:cytosol"/>
    <property type="evidence" value="ECO:0000318"/>
    <property type="project" value="GO_Central"/>
</dbReference>
<organism evidence="1 2">
    <name type="scientific">Synechocystis sp. (strain ATCC 27184 / PCC 6803 / Kazusa)</name>
    <dbReference type="NCBI Taxonomy" id="1111708"/>
    <lineage>
        <taxon>Bacteria</taxon>
        <taxon>Bacillati</taxon>
        <taxon>Cyanobacteriota</taxon>
        <taxon>Cyanophyceae</taxon>
        <taxon>Synechococcales</taxon>
        <taxon>Merismopediaceae</taxon>
        <taxon>Synechocystis</taxon>
    </lineage>
</organism>
<dbReference type="EMBL" id="BA000022">
    <property type="protein sequence ID" value="BAA10688.1"/>
    <property type="molecule type" value="Genomic_DNA"/>
</dbReference>
<dbReference type="Proteomes" id="UP000001425">
    <property type="component" value="Chromosome"/>
</dbReference>